<dbReference type="GO" id="GO:0052913">
    <property type="term" value="F:16S rRNA (guanine(966)-N(2))-methyltransferase activity"/>
    <property type="evidence" value="ECO:0007669"/>
    <property type="project" value="UniProtKB-EC"/>
</dbReference>
<dbReference type="PIRSF" id="PIRSF004553">
    <property type="entry name" value="CHP00095"/>
    <property type="match status" value="1"/>
</dbReference>
<gene>
    <name evidence="4" type="ORF">CDV28_103109</name>
</gene>
<dbReference type="InterPro" id="IPR002052">
    <property type="entry name" value="DNA_methylase_N6_adenine_CS"/>
</dbReference>
<organism evidence="4 5">
    <name type="scientific">Candidatus Electronema aureum</name>
    <dbReference type="NCBI Taxonomy" id="2005002"/>
    <lineage>
        <taxon>Bacteria</taxon>
        <taxon>Pseudomonadati</taxon>
        <taxon>Thermodesulfobacteriota</taxon>
        <taxon>Desulfobulbia</taxon>
        <taxon>Desulfobulbales</taxon>
        <taxon>Desulfobulbaceae</taxon>
        <taxon>Candidatus Electronema</taxon>
    </lineage>
</organism>
<dbReference type="Gene3D" id="3.40.50.150">
    <property type="entry name" value="Vaccinia Virus protein VP39"/>
    <property type="match status" value="1"/>
</dbReference>
<dbReference type="PROSITE" id="PS00092">
    <property type="entry name" value="N6_MTASE"/>
    <property type="match status" value="1"/>
</dbReference>
<evidence type="ECO:0000256" key="2">
    <source>
        <dbReference type="ARBA" id="ARBA00022679"/>
    </source>
</evidence>
<evidence type="ECO:0000313" key="5">
    <source>
        <dbReference type="Proteomes" id="UP000316238"/>
    </source>
</evidence>
<dbReference type="NCBIfam" id="TIGR00095">
    <property type="entry name" value="16S rRNA (guanine(966)-N(2))-methyltransferase RsmD"/>
    <property type="match status" value="1"/>
</dbReference>
<comment type="caution">
    <text evidence="4">The sequence shown here is derived from an EMBL/GenBank/DDBJ whole genome shotgun (WGS) entry which is preliminary data.</text>
</comment>
<dbReference type="SUPFAM" id="SSF53335">
    <property type="entry name" value="S-adenosyl-L-methionine-dependent methyltransferases"/>
    <property type="match status" value="1"/>
</dbReference>
<keyword evidence="2 4" id="KW-0808">Transferase</keyword>
<evidence type="ECO:0000256" key="3">
    <source>
        <dbReference type="SAM" id="MobiDB-lite"/>
    </source>
</evidence>
<keyword evidence="1 4" id="KW-0489">Methyltransferase</keyword>
<dbReference type="GO" id="GO:0003676">
    <property type="term" value="F:nucleic acid binding"/>
    <property type="evidence" value="ECO:0007669"/>
    <property type="project" value="InterPro"/>
</dbReference>
<accession>A0A521G4H9</accession>
<dbReference type="Pfam" id="PF03602">
    <property type="entry name" value="Cons_hypoth95"/>
    <property type="match status" value="1"/>
</dbReference>
<dbReference type="InterPro" id="IPR029063">
    <property type="entry name" value="SAM-dependent_MTases_sf"/>
</dbReference>
<protein>
    <submittedName>
        <fullName evidence="4">16S rRNA (Guanine966-N2)-methyltransferase</fullName>
        <ecNumber evidence="4">2.1.1.171</ecNumber>
    </submittedName>
</protein>
<dbReference type="AlphaFoldDB" id="A0A521G4H9"/>
<dbReference type="Proteomes" id="UP000316238">
    <property type="component" value="Unassembled WGS sequence"/>
</dbReference>
<evidence type="ECO:0000313" key="4">
    <source>
        <dbReference type="EMBL" id="TAA75870.1"/>
    </source>
</evidence>
<proteinExistence type="predicted"/>
<evidence type="ECO:0000256" key="1">
    <source>
        <dbReference type="ARBA" id="ARBA00022603"/>
    </source>
</evidence>
<keyword evidence="5" id="KW-1185">Reference proteome</keyword>
<dbReference type="InterPro" id="IPR004398">
    <property type="entry name" value="RNA_MeTrfase_RsmD"/>
</dbReference>
<dbReference type="CDD" id="cd02440">
    <property type="entry name" value="AdoMet_MTases"/>
    <property type="match status" value="1"/>
</dbReference>
<reference evidence="4" key="1">
    <citation type="submission" date="2017-07" db="EMBL/GenBank/DDBJ databases">
        <title>The cable genome - Insights into the physiology and evolution of filamentous bacteria capable of sulfide oxidation via long distance electron transfer.</title>
        <authorList>
            <person name="Thorup C."/>
            <person name="Bjerg J.T."/>
            <person name="Schreiber L."/>
            <person name="Nielsen L.P."/>
            <person name="Kjeldsen K.U."/>
            <person name="Boesen T."/>
            <person name="Boggild A."/>
            <person name="Meysman F."/>
            <person name="Geelhoed J."/>
            <person name="Schramm A."/>
        </authorList>
    </citation>
    <scope>NUCLEOTIDE SEQUENCE [LARGE SCALE GENOMIC DNA]</scope>
    <source>
        <strain evidence="4">GS</strain>
    </source>
</reference>
<dbReference type="EMBL" id="NQJD01000003">
    <property type="protein sequence ID" value="TAA75870.1"/>
    <property type="molecule type" value="Genomic_DNA"/>
</dbReference>
<feature type="region of interest" description="Disordered" evidence="3">
    <location>
        <begin position="1"/>
        <end position="21"/>
    </location>
</feature>
<dbReference type="PANTHER" id="PTHR43542">
    <property type="entry name" value="METHYLTRANSFERASE"/>
    <property type="match status" value="1"/>
</dbReference>
<dbReference type="PANTHER" id="PTHR43542:SF1">
    <property type="entry name" value="METHYLTRANSFERASE"/>
    <property type="match status" value="1"/>
</dbReference>
<sequence>MRITGGTARGRNLAGPKSGIIRPTSDRVREALFSIIAAEVPGSTVLDLYAGTGAFGLEALSRGAAAAVFVDQSKQAVALIQENLSRCFAGAKAALLQVDLAGPDSLARLKNRLPAEMLFDLIFLDPPYEKNLAEKTLAAIEQETLLQESGLLIAEERKTARLPEQCGSLRLVDQRSYGETGLWFYRQEAVENK</sequence>
<dbReference type="EC" id="2.1.1.171" evidence="4"/>
<name>A0A521G4H9_9BACT</name>